<dbReference type="EMBL" id="JABBYL010000022">
    <property type="protein sequence ID" value="NMO09564.1"/>
    <property type="molecule type" value="Genomic_DNA"/>
</dbReference>
<evidence type="ECO:0000256" key="4">
    <source>
        <dbReference type="ARBA" id="ARBA00022691"/>
    </source>
</evidence>
<dbReference type="NCBIfam" id="TIGR00050">
    <property type="entry name" value="rRNA_methyl_1"/>
    <property type="match status" value="1"/>
</dbReference>
<dbReference type="InterPro" id="IPR029028">
    <property type="entry name" value="Alpha/beta_knot_MTases"/>
</dbReference>
<dbReference type="Gene3D" id="1.10.8.590">
    <property type="match status" value="1"/>
</dbReference>
<accession>A0A2H4VCY9</accession>
<dbReference type="GO" id="GO:0002128">
    <property type="term" value="P:tRNA nucleoside ribose methylation"/>
    <property type="evidence" value="ECO:0007669"/>
    <property type="project" value="TreeGrafter"/>
</dbReference>
<sequence length="231" mass="26114">MIYVVFVEPETPGNIGFLARTMKNFGLNKMVLINPCQLEHDSYYKAMHAREIVHNRQEYPSLTEFLKEKEIDFAVGTTGTAGGSYNLPRIAVTPDNLAQSIKVDGDIALILGREGDGLTNDELELCDVIVSIPTHGSYPILNITHAAAIIFYELFKNEKSYPVEDLEEASLEEKQGLMEYMDDVLDNLDYPPHKKKNASTVFRRVMGRAFISGREAHTLKGMFRRIKDRVN</sequence>
<keyword evidence="3 7" id="KW-0808">Transferase</keyword>
<evidence type="ECO:0000256" key="3">
    <source>
        <dbReference type="ARBA" id="ARBA00022679"/>
    </source>
</evidence>
<keyword evidence="2 7" id="KW-0489">Methyltransferase</keyword>
<dbReference type="PIRSF" id="PIRSF004808">
    <property type="entry name" value="LasT"/>
    <property type="match status" value="1"/>
</dbReference>
<dbReference type="GO" id="GO:0008173">
    <property type="term" value="F:RNA methyltransferase activity"/>
    <property type="evidence" value="ECO:0007669"/>
    <property type="project" value="InterPro"/>
</dbReference>
<protein>
    <submittedName>
        <fullName evidence="7">RNA methyltransferase</fullName>
    </submittedName>
</protein>
<keyword evidence="9" id="KW-1185">Reference proteome</keyword>
<organism evidence="7 9">
    <name type="scientific">Methanobacterium subterraneum</name>
    <dbReference type="NCBI Taxonomy" id="59277"/>
    <lineage>
        <taxon>Archaea</taxon>
        <taxon>Methanobacteriati</taxon>
        <taxon>Methanobacteriota</taxon>
        <taxon>Methanomada group</taxon>
        <taxon>Methanobacteria</taxon>
        <taxon>Methanobacteriales</taxon>
        <taxon>Methanobacteriaceae</taxon>
        <taxon>Methanobacterium</taxon>
    </lineage>
</organism>
<dbReference type="GO" id="GO:0005829">
    <property type="term" value="C:cytosol"/>
    <property type="evidence" value="ECO:0007669"/>
    <property type="project" value="TreeGrafter"/>
</dbReference>
<proteinExistence type="inferred from homology"/>
<dbReference type="Pfam" id="PF00588">
    <property type="entry name" value="SpoU_methylase"/>
    <property type="match status" value="1"/>
</dbReference>
<reference evidence="9 10" key="1">
    <citation type="submission" date="2016-10" db="EMBL/GenBank/DDBJ databases">
        <title>Comparative genomics between deep and shallow subseafloor isolates.</title>
        <authorList>
            <person name="Ishii S."/>
            <person name="Miller J.R."/>
            <person name="Sutton G."/>
            <person name="Suzuki S."/>
            <person name="Methe B."/>
            <person name="Inagaki F."/>
            <person name="Imachi H."/>
        </authorList>
    </citation>
    <scope>NUCLEOTIDE SEQUENCE [LARGE SCALE GENOMIC DNA]</scope>
    <source>
        <strain evidence="7 9">A8p</strain>
        <strain evidence="6 10">MO-MB1</strain>
    </source>
</reference>
<dbReference type="CDD" id="cd18093">
    <property type="entry name" value="SpoU-like_TrmJ"/>
    <property type="match status" value="1"/>
</dbReference>
<dbReference type="SUPFAM" id="SSF75217">
    <property type="entry name" value="alpha/beta knot"/>
    <property type="match status" value="1"/>
</dbReference>
<accession>A0A2H4VQ20</accession>
<evidence type="ECO:0000313" key="9">
    <source>
        <dbReference type="Proteomes" id="UP000232631"/>
    </source>
</evidence>
<keyword evidence="4" id="KW-0949">S-adenosyl-L-methionine</keyword>
<dbReference type="OrthoDB" id="372184at2157"/>
<evidence type="ECO:0000313" key="6">
    <source>
        <dbReference type="EMBL" id="AUB55930.1"/>
    </source>
</evidence>
<evidence type="ECO:0000256" key="1">
    <source>
        <dbReference type="ARBA" id="ARBA00007228"/>
    </source>
</evidence>
<dbReference type="PANTHER" id="PTHR42786">
    <property type="entry name" value="TRNA/RRNA METHYLTRANSFERASE"/>
    <property type="match status" value="1"/>
</dbReference>
<evidence type="ECO:0000313" key="8">
    <source>
        <dbReference type="EMBL" id="NMO09564.1"/>
    </source>
</evidence>
<reference evidence="8 11" key="2">
    <citation type="submission" date="2020-04" db="EMBL/GenBank/DDBJ databases">
        <title>Draft genome of Methanobacterium subterraneum isolated from animal feces.</title>
        <authorList>
            <person name="Ouboter H.T."/>
            <person name="Berger S."/>
            <person name="Gungor E."/>
            <person name="Jetten M.S.M."/>
            <person name="Welte C.U."/>
        </authorList>
    </citation>
    <scope>NUCLEOTIDE SEQUENCE [LARGE SCALE GENOMIC DNA]</scope>
    <source>
        <strain evidence="8">HO_2020</strain>
    </source>
</reference>
<feature type="domain" description="tRNA/rRNA methyltransferase SpoU type" evidence="5">
    <location>
        <begin position="2"/>
        <end position="152"/>
    </location>
</feature>
<dbReference type="GO" id="GO:0003723">
    <property type="term" value="F:RNA binding"/>
    <property type="evidence" value="ECO:0007669"/>
    <property type="project" value="InterPro"/>
</dbReference>
<dbReference type="EMBL" id="CP017768">
    <property type="protein sequence ID" value="AUB60198.1"/>
    <property type="molecule type" value="Genomic_DNA"/>
</dbReference>
<dbReference type="Proteomes" id="UP000591058">
    <property type="component" value="Unassembled WGS sequence"/>
</dbReference>
<dbReference type="PANTHER" id="PTHR42786:SF2">
    <property type="entry name" value="TRNA (CYTIDINE_URIDINE-2'-O-)-METHYLTRANSFERASE TRMJ"/>
    <property type="match status" value="1"/>
</dbReference>
<dbReference type="AlphaFoldDB" id="A0A2H4VQ20"/>
<gene>
    <name evidence="6" type="ORF">BK007_07905</name>
    <name evidence="7" type="ORF">BK009_05585</name>
    <name evidence="8" type="ORF">HG719_06925</name>
</gene>
<name>A0A2H4VQ20_9EURY</name>
<evidence type="ECO:0000313" key="11">
    <source>
        <dbReference type="Proteomes" id="UP000591058"/>
    </source>
</evidence>
<dbReference type="Proteomes" id="UP000232631">
    <property type="component" value="Chromosome"/>
</dbReference>
<dbReference type="Gene3D" id="3.40.1280.10">
    <property type="match status" value="1"/>
</dbReference>
<dbReference type="KEGG" id="msub:BK009_05585"/>
<evidence type="ECO:0000313" key="7">
    <source>
        <dbReference type="EMBL" id="AUB60198.1"/>
    </source>
</evidence>
<dbReference type="InterPro" id="IPR029026">
    <property type="entry name" value="tRNA_m1G_MTases_N"/>
</dbReference>
<evidence type="ECO:0000259" key="5">
    <source>
        <dbReference type="Pfam" id="PF00588"/>
    </source>
</evidence>
<evidence type="ECO:0000256" key="2">
    <source>
        <dbReference type="ARBA" id="ARBA00022603"/>
    </source>
</evidence>
<dbReference type="InterPro" id="IPR001537">
    <property type="entry name" value="SpoU_MeTrfase"/>
</dbReference>
<dbReference type="GeneID" id="35122582"/>
<dbReference type="RefSeq" id="WP_100905906.1">
    <property type="nucleotide sequence ID" value="NZ_CP017766.1"/>
</dbReference>
<dbReference type="EMBL" id="CP017766">
    <property type="protein sequence ID" value="AUB55930.1"/>
    <property type="molecule type" value="Genomic_DNA"/>
</dbReference>
<evidence type="ECO:0000313" key="10">
    <source>
        <dbReference type="Proteomes" id="UP000232806"/>
    </source>
</evidence>
<comment type="similarity">
    <text evidence="1">Belongs to the class IV-like SAM-binding methyltransferase superfamily. RNA methyltransferase TrmH family.</text>
</comment>
<dbReference type="InterPro" id="IPR004384">
    <property type="entry name" value="RNA_MeTrfase_TrmJ/LasT"/>
</dbReference>
<dbReference type="Proteomes" id="UP000232806">
    <property type="component" value="Chromosome"/>
</dbReference>